<dbReference type="AlphaFoldDB" id="A0A964FG55"/>
<keyword evidence="2" id="KW-1185">Reference proteome</keyword>
<organism evidence="1 2">
    <name type="scientific">Waterburya agarophytonicola KI4</name>
    <dbReference type="NCBI Taxonomy" id="2874699"/>
    <lineage>
        <taxon>Bacteria</taxon>
        <taxon>Bacillati</taxon>
        <taxon>Cyanobacteriota</taxon>
        <taxon>Cyanophyceae</taxon>
        <taxon>Pleurocapsales</taxon>
        <taxon>Hyellaceae</taxon>
        <taxon>Waterburya</taxon>
        <taxon>Waterburya agarophytonicola</taxon>
    </lineage>
</organism>
<sequence>MMTLDKNRFQLLKANLEKLIATVGLANVSDYIVSDKTISEIEKTSLLFLVENKLAYKDI</sequence>
<proteinExistence type="predicted"/>
<evidence type="ECO:0000313" key="2">
    <source>
        <dbReference type="Proteomes" id="UP000729733"/>
    </source>
</evidence>
<gene>
    <name evidence="1" type="ORF">I4641_12545</name>
</gene>
<evidence type="ECO:0000313" key="1">
    <source>
        <dbReference type="EMBL" id="MCC0177807.1"/>
    </source>
</evidence>
<dbReference type="RefSeq" id="WP_229640874.1">
    <property type="nucleotide sequence ID" value="NZ_JADWDC010000029.1"/>
</dbReference>
<dbReference type="Proteomes" id="UP000729733">
    <property type="component" value="Unassembled WGS sequence"/>
</dbReference>
<comment type="caution">
    <text evidence="1">The sequence shown here is derived from an EMBL/GenBank/DDBJ whole genome shotgun (WGS) entry which is preliminary data.</text>
</comment>
<name>A0A964FG55_9CYAN</name>
<protein>
    <submittedName>
        <fullName evidence="1">Uncharacterized protein</fullName>
    </submittedName>
</protein>
<dbReference type="EMBL" id="JADWDC010000029">
    <property type="protein sequence ID" value="MCC0177807.1"/>
    <property type="molecule type" value="Genomic_DNA"/>
</dbReference>
<reference evidence="1" key="1">
    <citation type="journal article" date="2021" name="Antonie Van Leeuwenhoek">
        <title>Draft genome and description of Waterburya agarophytonicola gen. nov. sp. nov. (Pleurocapsales, Cyanobacteria): a seaweed symbiont.</title>
        <authorList>
            <person name="Bonthond G."/>
            <person name="Shalygin S."/>
            <person name="Bayer T."/>
            <person name="Weinberger F."/>
        </authorList>
    </citation>
    <scope>NUCLEOTIDE SEQUENCE</scope>
    <source>
        <strain evidence="1">KI4</strain>
    </source>
</reference>
<accession>A0A964FG55</accession>